<evidence type="ECO:0000256" key="1">
    <source>
        <dbReference type="ARBA" id="ARBA00007689"/>
    </source>
</evidence>
<feature type="domain" description="YCII-related" evidence="2">
    <location>
        <begin position="4"/>
        <end position="83"/>
    </location>
</feature>
<protein>
    <submittedName>
        <fullName evidence="3">YCII-related domain-containing protein</fullName>
    </submittedName>
</protein>
<dbReference type="Proteomes" id="UP000192660">
    <property type="component" value="Unassembled WGS sequence"/>
</dbReference>
<dbReference type="EMBL" id="FWWY01000001">
    <property type="protein sequence ID" value="SMC06233.1"/>
    <property type="molecule type" value="Genomic_DNA"/>
</dbReference>
<reference evidence="4" key="1">
    <citation type="submission" date="2017-04" db="EMBL/GenBank/DDBJ databases">
        <authorList>
            <person name="Varghese N."/>
            <person name="Submissions S."/>
        </authorList>
    </citation>
    <scope>NUCLEOTIDE SEQUENCE [LARGE SCALE GENOMIC DNA]</scope>
    <source>
        <strain evidence="4">DSM 9293</strain>
    </source>
</reference>
<dbReference type="STRING" id="28034.BFX07_11690"/>
<dbReference type="OrthoDB" id="162319at2"/>
<organism evidence="3 4">
    <name type="scientific">Sulfobacillus thermosulfidooxidans (strain DSM 9293 / VKM B-1269 / AT-1)</name>
    <dbReference type="NCBI Taxonomy" id="929705"/>
    <lineage>
        <taxon>Bacteria</taxon>
        <taxon>Bacillati</taxon>
        <taxon>Bacillota</taxon>
        <taxon>Clostridia</taxon>
        <taxon>Eubacteriales</taxon>
        <taxon>Clostridiales Family XVII. Incertae Sedis</taxon>
        <taxon>Sulfobacillus</taxon>
    </lineage>
</organism>
<proteinExistence type="inferred from homology"/>
<dbReference type="Pfam" id="PF03795">
    <property type="entry name" value="YCII"/>
    <property type="match status" value="1"/>
</dbReference>
<dbReference type="AlphaFoldDB" id="A0A1W1WKG3"/>
<accession>A0A1W1WKG3</accession>
<dbReference type="InterPro" id="IPR011008">
    <property type="entry name" value="Dimeric_a/b-barrel"/>
</dbReference>
<keyword evidence="4" id="KW-1185">Reference proteome</keyword>
<name>A0A1W1WKG3_SULTA</name>
<sequence length="90" mass="10107">MAYYAAWLTIVDAELNQQTRPQHLAYLKHLHQHGKVAWAGPFTDKSGGMVIYQTDNTEEAMELAHNDPAVTSGARTVVVKPWELLNFEAL</sequence>
<evidence type="ECO:0000313" key="4">
    <source>
        <dbReference type="Proteomes" id="UP000192660"/>
    </source>
</evidence>
<comment type="similarity">
    <text evidence="1">Belongs to the YciI family.</text>
</comment>
<evidence type="ECO:0000313" key="3">
    <source>
        <dbReference type="EMBL" id="SMC06233.1"/>
    </source>
</evidence>
<evidence type="ECO:0000259" key="2">
    <source>
        <dbReference type="Pfam" id="PF03795"/>
    </source>
</evidence>
<dbReference type="InterPro" id="IPR005545">
    <property type="entry name" value="YCII"/>
</dbReference>
<gene>
    <name evidence="3" type="ORF">SAMN00768000_2701</name>
</gene>
<dbReference type="Gene3D" id="3.30.70.1060">
    <property type="entry name" value="Dimeric alpha+beta barrel"/>
    <property type="match status" value="1"/>
</dbReference>
<dbReference type="SUPFAM" id="SSF54909">
    <property type="entry name" value="Dimeric alpha+beta barrel"/>
    <property type="match status" value="1"/>
</dbReference>